<proteinExistence type="predicted"/>
<dbReference type="OMA" id="DSARIWA"/>
<name>U4L546_PYROM</name>
<dbReference type="EMBL" id="HF935356">
    <property type="protein sequence ID" value="CCX07542.1"/>
    <property type="molecule type" value="Genomic_DNA"/>
</dbReference>
<evidence type="ECO:0000313" key="2">
    <source>
        <dbReference type="EMBL" id="CCX07542.1"/>
    </source>
</evidence>
<dbReference type="OrthoDB" id="410701at2759"/>
<reference evidence="2 3" key="1">
    <citation type="journal article" date="2013" name="PLoS Genet.">
        <title>The genome and development-dependent transcriptomes of Pyronema confluens: a window into fungal evolution.</title>
        <authorList>
            <person name="Traeger S."/>
            <person name="Altegoer F."/>
            <person name="Freitag M."/>
            <person name="Gabaldon T."/>
            <person name="Kempken F."/>
            <person name="Kumar A."/>
            <person name="Marcet-Houben M."/>
            <person name="Poggeler S."/>
            <person name="Stajich J.E."/>
            <person name="Nowrousian M."/>
        </authorList>
    </citation>
    <scope>NUCLEOTIDE SEQUENCE [LARGE SCALE GENOMIC DNA]</scope>
    <source>
        <strain evidence="3">CBS 100304</strain>
        <tissue evidence="2">Vegetative mycelium</tissue>
    </source>
</reference>
<dbReference type="AlphaFoldDB" id="U4L546"/>
<dbReference type="STRING" id="1076935.U4L546"/>
<evidence type="ECO:0000313" key="3">
    <source>
        <dbReference type="Proteomes" id="UP000018144"/>
    </source>
</evidence>
<feature type="region of interest" description="Disordered" evidence="1">
    <location>
        <begin position="51"/>
        <end position="78"/>
    </location>
</feature>
<dbReference type="Proteomes" id="UP000018144">
    <property type="component" value="Unassembled WGS sequence"/>
</dbReference>
<gene>
    <name evidence="2" type="ORF">PCON_07131</name>
</gene>
<accession>U4L546</accession>
<keyword evidence="3" id="KW-1185">Reference proteome</keyword>
<organism evidence="2 3">
    <name type="scientific">Pyronema omphalodes (strain CBS 100304)</name>
    <name type="common">Pyronema confluens</name>
    <dbReference type="NCBI Taxonomy" id="1076935"/>
    <lineage>
        <taxon>Eukaryota</taxon>
        <taxon>Fungi</taxon>
        <taxon>Dikarya</taxon>
        <taxon>Ascomycota</taxon>
        <taxon>Pezizomycotina</taxon>
        <taxon>Pezizomycetes</taxon>
        <taxon>Pezizales</taxon>
        <taxon>Pyronemataceae</taxon>
        <taxon>Pyronema</taxon>
    </lineage>
</organism>
<protein>
    <submittedName>
        <fullName evidence="2">Uncharacterized protein</fullName>
    </submittedName>
</protein>
<dbReference type="eggNOG" id="ENOG502S19W">
    <property type="taxonomic scope" value="Eukaryota"/>
</dbReference>
<evidence type="ECO:0000256" key="1">
    <source>
        <dbReference type="SAM" id="MobiDB-lite"/>
    </source>
</evidence>
<sequence>MSLFIFKTAFGQALRRRSLSAQALAGFNGSVLDSAAPPYCRHGDECTAAPLHTFTKRHTSETKPPSKPRRNVEATPGQMKAERRALALRWWIFKQHAQRKTRNVRLRGPQATRKLKIQEEEETITFKSYPWRRLPKQYRKRAFKWIVLPERRALPLDLDSALKVRQFFRSPAPRLIDLLRETCSDITGYHPGKTDLSYVDPLTPVAERPTRKRPLFIASHRWARYSLKEITTVFIYYCNSIGGFPGKWTSPRKGSWVPHRSRRLQAIKDWMVTAKVFTPWTRSYLKSRGCTPEDVMRWAWLVTSENAAMLERKLKLLVQESHEASRSLPLFVVTSILQRNFIRRSTLQLLIPIIENLYSKTNPIRIQDDKTTVVLAVRLIRHFRKTWPSGLTWVVKLISDNFYTTATTEPLPRWVTGTFNRLLNLFSVPTTEGPYKNVSTLQKCQFTLVHRMVALKVPFLREGYRGMISVQLAHHKTAEEAAKARNMRSSWPPFYTEPHGWNALHRKAHEKSVTRAGLIVGQMIEDGYPLLDWEKEALILSGKDTDNTPTIQTRSFWNKDKSDTKECPVDSARIWAARVRATRTLDEAWYNFQQCKAQSGVPPEEVVWVEMFEKVIWAEKLRKKVDKEQRIQRSIDETSPISVTHYQIRHNELKNHDYIPGDGKELLPSDLNPKNRPYTPEPPPSLDELFGSMVRDGIKPRSRLVSMLLSETSRPWSFAMSVLNHWDREMARKILAPNQRLRKNFNLQPLQPPTPPESTAKVNSQVLRALLTFLCNSHFRYRARTLLLAHQPQDSRTWNVVMESFLNFDYRDHQPWHPETIDCLLIIWQLFKQMMKTTDPDPKTLRLLAMATERSLSNEVTWDGVRPIDRLIPIFFKNIGMENEDAVPLVQPESAFLHVFMRVLGLMRRYDEMEMVINFLAKKQAKLAEERKGRQVLVACKVFLEGAGYGVPEWDVDISRRGWETLERLTPVVNEAWGGWGEESDVIMYLVLGKLVRGQRLVGQQEEELVEL</sequence>